<dbReference type="RefSeq" id="WP_338451136.1">
    <property type="nucleotide sequence ID" value="NZ_CP137640.1"/>
</dbReference>
<evidence type="ECO:0000256" key="1">
    <source>
        <dbReference type="SAM" id="Phobius"/>
    </source>
</evidence>
<protein>
    <submittedName>
        <fullName evidence="2">YbaN family protein</fullName>
    </submittedName>
</protein>
<evidence type="ECO:0000313" key="3">
    <source>
        <dbReference type="Proteomes" id="UP001357223"/>
    </source>
</evidence>
<reference evidence="2 3" key="1">
    <citation type="submission" date="2023-10" db="EMBL/GenBank/DDBJ databases">
        <title>Niallia locisalis sp.nov. isolated from a salt pond sample.</title>
        <authorList>
            <person name="Li X.-J."/>
            <person name="Dong L."/>
        </authorList>
    </citation>
    <scope>NUCLEOTIDE SEQUENCE [LARGE SCALE GENOMIC DNA]</scope>
    <source>
        <strain evidence="2 3">DSM 29761</strain>
    </source>
</reference>
<dbReference type="PANTHER" id="PTHR35813">
    <property type="entry name" value="INNER MEMBRANE PROTEIN YBAN"/>
    <property type="match status" value="1"/>
</dbReference>
<dbReference type="Proteomes" id="UP001357223">
    <property type="component" value="Chromosome"/>
</dbReference>
<sequence length="125" mass="14630">MLIKKIVSFAFILAGLLSLGLGIIGIILPLIPTTPLFLLAAFCFVKGSKKFDRWFKGTNWYKKYLEDFVRDKSMTRKQKWSILLFADVMIAIVFFLTDKIIVRIILLLVVAYKYYYFIYKIKTVK</sequence>
<accession>A0ABZ2CEN1</accession>
<dbReference type="EMBL" id="CP137640">
    <property type="protein sequence ID" value="WVX82232.1"/>
    <property type="molecule type" value="Genomic_DNA"/>
</dbReference>
<gene>
    <name evidence="2" type="ORF">R4Z09_04315</name>
</gene>
<organism evidence="2 3">
    <name type="scientific">Niallia oryzisoli</name>
    <dbReference type="NCBI Taxonomy" id="1737571"/>
    <lineage>
        <taxon>Bacteria</taxon>
        <taxon>Bacillati</taxon>
        <taxon>Bacillota</taxon>
        <taxon>Bacilli</taxon>
        <taxon>Bacillales</taxon>
        <taxon>Bacillaceae</taxon>
        <taxon>Niallia</taxon>
    </lineage>
</organism>
<keyword evidence="1" id="KW-0472">Membrane</keyword>
<dbReference type="Pfam" id="PF04304">
    <property type="entry name" value="DUF454"/>
    <property type="match status" value="1"/>
</dbReference>
<keyword evidence="1" id="KW-1133">Transmembrane helix</keyword>
<name>A0ABZ2CEN1_9BACI</name>
<keyword evidence="1" id="KW-0812">Transmembrane</keyword>
<evidence type="ECO:0000313" key="2">
    <source>
        <dbReference type="EMBL" id="WVX82232.1"/>
    </source>
</evidence>
<feature type="transmembrane region" description="Helical" evidence="1">
    <location>
        <begin position="102"/>
        <end position="119"/>
    </location>
</feature>
<feature type="transmembrane region" description="Helical" evidence="1">
    <location>
        <begin position="80"/>
        <end position="96"/>
    </location>
</feature>
<feature type="transmembrane region" description="Helical" evidence="1">
    <location>
        <begin position="12"/>
        <end position="45"/>
    </location>
</feature>
<dbReference type="InterPro" id="IPR007401">
    <property type="entry name" value="DUF454"/>
</dbReference>
<keyword evidence="3" id="KW-1185">Reference proteome</keyword>
<dbReference type="PANTHER" id="PTHR35813:SF1">
    <property type="entry name" value="INNER MEMBRANE PROTEIN YBAN"/>
    <property type="match status" value="1"/>
</dbReference>
<dbReference type="PIRSF" id="PIRSF016789">
    <property type="entry name" value="DUF454"/>
    <property type="match status" value="1"/>
</dbReference>
<proteinExistence type="predicted"/>